<evidence type="ECO:0000313" key="1">
    <source>
        <dbReference type="EMBL" id="MTE17465.1"/>
    </source>
</evidence>
<evidence type="ECO:0000313" key="2">
    <source>
        <dbReference type="Proteomes" id="UP000432464"/>
    </source>
</evidence>
<dbReference type="Pfam" id="PF07366">
    <property type="entry name" value="SnoaL"/>
    <property type="match status" value="1"/>
</dbReference>
<dbReference type="Gene3D" id="3.10.450.50">
    <property type="match status" value="1"/>
</dbReference>
<dbReference type="AlphaFoldDB" id="A0A6I3LAL0"/>
<dbReference type="SUPFAM" id="SSF54427">
    <property type="entry name" value="NTF2-like"/>
    <property type="match status" value="1"/>
</dbReference>
<dbReference type="PANTHER" id="PTHR38436:SF1">
    <property type="entry name" value="ESTER CYCLASE"/>
    <property type="match status" value="1"/>
</dbReference>
<reference evidence="1 2" key="1">
    <citation type="submission" date="2019-11" db="EMBL/GenBank/DDBJ databases">
        <title>Nocardia sp. nov. CT2-14 isolated from soil.</title>
        <authorList>
            <person name="Kanchanasin P."/>
            <person name="Tanasupawat S."/>
            <person name="Yuki M."/>
            <person name="Kudo T."/>
        </authorList>
    </citation>
    <scope>NUCLEOTIDE SEQUENCE [LARGE SCALE GENOMIC DNA]</scope>
    <source>
        <strain evidence="1 2">CT2-14</strain>
    </source>
</reference>
<protein>
    <submittedName>
        <fullName evidence="1">Ester cyclase</fullName>
    </submittedName>
</protein>
<dbReference type="RefSeq" id="WP_154791882.1">
    <property type="nucleotide sequence ID" value="NZ_WMBB01000026.1"/>
</dbReference>
<comment type="caution">
    <text evidence="1">The sequence shown here is derived from an EMBL/GenBank/DDBJ whole genome shotgun (WGS) entry which is preliminary data.</text>
</comment>
<keyword evidence="2" id="KW-1185">Reference proteome</keyword>
<dbReference type="InterPro" id="IPR032710">
    <property type="entry name" value="NTF2-like_dom_sf"/>
</dbReference>
<accession>A0A6I3LAL0</accession>
<proteinExistence type="predicted"/>
<dbReference type="EMBL" id="WMBB01000026">
    <property type="protein sequence ID" value="MTE17465.1"/>
    <property type="molecule type" value="Genomic_DNA"/>
</dbReference>
<dbReference type="GO" id="GO:0030638">
    <property type="term" value="P:polyketide metabolic process"/>
    <property type="evidence" value="ECO:0007669"/>
    <property type="project" value="InterPro"/>
</dbReference>
<sequence>MIETTNITTTTERNINTMRRIYQEAFDQGRLEVLDEAFAPEVINHTAPPAHQIGIDPIRGLITMLRSAFPDARTEIEDLVAADDVVVMRNWYAGTHLGPFMGHEPSGREFRFRQIHWMRFDAEGKVVEHWGVRDDIAHLQQLGIIG</sequence>
<dbReference type="Proteomes" id="UP000432464">
    <property type="component" value="Unassembled WGS sequence"/>
</dbReference>
<gene>
    <name evidence="1" type="ORF">GLP40_32615</name>
</gene>
<name>A0A6I3LAL0_9NOCA</name>
<dbReference type="InterPro" id="IPR009959">
    <property type="entry name" value="Cyclase_SnoaL-like"/>
</dbReference>
<dbReference type="PANTHER" id="PTHR38436">
    <property type="entry name" value="POLYKETIDE CYCLASE SNOAL-LIKE DOMAIN"/>
    <property type="match status" value="1"/>
</dbReference>
<organism evidence="1 2">
    <name type="scientific">Nocardia aurantiaca</name>
    <dbReference type="NCBI Taxonomy" id="2675850"/>
    <lineage>
        <taxon>Bacteria</taxon>
        <taxon>Bacillati</taxon>
        <taxon>Actinomycetota</taxon>
        <taxon>Actinomycetes</taxon>
        <taxon>Mycobacteriales</taxon>
        <taxon>Nocardiaceae</taxon>
        <taxon>Nocardia</taxon>
    </lineage>
</organism>